<proteinExistence type="predicted"/>
<sequence length="96" mass="10920">MSGKELSKLVAFVKGTQFDLVEYLQRERYGSARLENFASGLELIGQKVLFDLFRHDLRLWKAYSITIQAYAPFAEYHDLLEELEGKLSSSANAEGT</sequence>
<protein>
    <submittedName>
        <fullName evidence="1">Uncharacterized protein</fullName>
    </submittedName>
</protein>
<reference evidence="1" key="2">
    <citation type="journal article" date="2024" name="Plant">
        <title>Genomic evolution and insights into agronomic trait innovations of Sesamum species.</title>
        <authorList>
            <person name="Miao H."/>
            <person name="Wang L."/>
            <person name="Qu L."/>
            <person name="Liu H."/>
            <person name="Sun Y."/>
            <person name="Le M."/>
            <person name="Wang Q."/>
            <person name="Wei S."/>
            <person name="Zheng Y."/>
            <person name="Lin W."/>
            <person name="Duan Y."/>
            <person name="Cao H."/>
            <person name="Xiong S."/>
            <person name="Wang X."/>
            <person name="Wei L."/>
            <person name="Li C."/>
            <person name="Ma Q."/>
            <person name="Ju M."/>
            <person name="Zhao R."/>
            <person name="Li G."/>
            <person name="Mu C."/>
            <person name="Tian Q."/>
            <person name="Mei H."/>
            <person name="Zhang T."/>
            <person name="Gao T."/>
            <person name="Zhang H."/>
        </authorList>
    </citation>
    <scope>NUCLEOTIDE SEQUENCE</scope>
    <source>
        <strain evidence="1">KEN8</strain>
    </source>
</reference>
<name>A0AAW2T279_9LAMI</name>
<dbReference type="AlphaFoldDB" id="A0AAW2T279"/>
<gene>
    <name evidence="1" type="ORF">Scaly_0240500</name>
</gene>
<reference evidence="1" key="1">
    <citation type="submission" date="2020-06" db="EMBL/GenBank/DDBJ databases">
        <authorList>
            <person name="Li T."/>
            <person name="Hu X."/>
            <person name="Zhang T."/>
            <person name="Song X."/>
            <person name="Zhang H."/>
            <person name="Dai N."/>
            <person name="Sheng W."/>
            <person name="Hou X."/>
            <person name="Wei L."/>
        </authorList>
    </citation>
    <scope>NUCLEOTIDE SEQUENCE</scope>
    <source>
        <strain evidence="1">KEN8</strain>
        <tissue evidence="1">Leaf</tissue>
    </source>
</reference>
<dbReference type="EMBL" id="JACGWM010000001">
    <property type="protein sequence ID" value="KAL0397921.1"/>
    <property type="molecule type" value="Genomic_DNA"/>
</dbReference>
<comment type="caution">
    <text evidence="1">The sequence shown here is derived from an EMBL/GenBank/DDBJ whole genome shotgun (WGS) entry which is preliminary data.</text>
</comment>
<evidence type="ECO:0000313" key="1">
    <source>
        <dbReference type="EMBL" id="KAL0397921.1"/>
    </source>
</evidence>
<organism evidence="1">
    <name type="scientific">Sesamum calycinum</name>
    <dbReference type="NCBI Taxonomy" id="2727403"/>
    <lineage>
        <taxon>Eukaryota</taxon>
        <taxon>Viridiplantae</taxon>
        <taxon>Streptophyta</taxon>
        <taxon>Embryophyta</taxon>
        <taxon>Tracheophyta</taxon>
        <taxon>Spermatophyta</taxon>
        <taxon>Magnoliopsida</taxon>
        <taxon>eudicotyledons</taxon>
        <taxon>Gunneridae</taxon>
        <taxon>Pentapetalae</taxon>
        <taxon>asterids</taxon>
        <taxon>lamiids</taxon>
        <taxon>Lamiales</taxon>
        <taxon>Pedaliaceae</taxon>
        <taxon>Sesamum</taxon>
    </lineage>
</organism>
<accession>A0AAW2T279</accession>